<organism evidence="1 2">
    <name type="scientific">Nonomuraea ferruginea</name>
    <dbReference type="NCBI Taxonomy" id="46174"/>
    <lineage>
        <taxon>Bacteria</taxon>
        <taxon>Bacillati</taxon>
        <taxon>Actinomycetota</taxon>
        <taxon>Actinomycetes</taxon>
        <taxon>Streptosporangiales</taxon>
        <taxon>Streptosporangiaceae</taxon>
        <taxon>Nonomuraea</taxon>
    </lineage>
</organism>
<dbReference type="Proteomes" id="UP001212498">
    <property type="component" value="Unassembled WGS sequence"/>
</dbReference>
<evidence type="ECO:0000313" key="1">
    <source>
        <dbReference type="EMBL" id="MDA0640596.1"/>
    </source>
</evidence>
<reference evidence="1 2" key="1">
    <citation type="submission" date="2022-11" db="EMBL/GenBank/DDBJ databases">
        <title>Nonomuraea corallina sp. nov., a new species of the genus Nonomuraea isolated from sea side sediment in Thai sea.</title>
        <authorList>
            <person name="Ngamcharungchit C."/>
            <person name="Matsumoto A."/>
            <person name="Suriyachadkun C."/>
            <person name="Panbangred W."/>
            <person name="Inahashi Y."/>
            <person name="Intra B."/>
        </authorList>
    </citation>
    <scope>NUCLEOTIDE SEQUENCE [LARGE SCALE GENOMIC DNA]</scope>
    <source>
        <strain evidence="1 2">DSM 43553</strain>
    </source>
</reference>
<accession>A0ABT4STJ8</accession>
<sequence>MTDDRLALVHGLIHLAAFLQANPDVPTPRRAVVHYFAEDADDDQMRAQIDAIAGLLGSTADQDSGHYVTSVCFGPVEYRAVAILSDARARHAAHDSYRDCITPDTH</sequence>
<proteinExistence type="predicted"/>
<dbReference type="RefSeq" id="WP_271275779.1">
    <property type="nucleotide sequence ID" value="NZ_BAABFD010000032.1"/>
</dbReference>
<evidence type="ECO:0000313" key="2">
    <source>
        <dbReference type="Proteomes" id="UP001212498"/>
    </source>
</evidence>
<protein>
    <submittedName>
        <fullName evidence="1">Uncharacterized protein</fullName>
    </submittedName>
</protein>
<name>A0ABT4STJ8_9ACTN</name>
<keyword evidence="2" id="KW-1185">Reference proteome</keyword>
<gene>
    <name evidence="1" type="ORF">OUY24_08195</name>
</gene>
<comment type="caution">
    <text evidence="1">The sequence shown here is derived from an EMBL/GenBank/DDBJ whole genome shotgun (WGS) entry which is preliminary data.</text>
</comment>
<dbReference type="EMBL" id="JAPNUD010000014">
    <property type="protein sequence ID" value="MDA0640596.1"/>
    <property type="molecule type" value="Genomic_DNA"/>
</dbReference>